<feature type="binding site" evidence="4">
    <location>
        <position position="313"/>
    </location>
    <ligand>
        <name>1D-myo-inositol 2-(L-cysteinylamino)-2-deoxy-alpha-D-glucopyranoside</name>
        <dbReference type="ChEBI" id="CHEBI:58887"/>
    </ligand>
</feature>
<dbReference type="EC" id="2.3.1.189" evidence="4"/>
<keyword evidence="3 4" id="KW-0012">Acyltransferase</keyword>
<evidence type="ECO:0000256" key="2">
    <source>
        <dbReference type="ARBA" id="ARBA00022737"/>
    </source>
</evidence>
<comment type="function">
    <text evidence="4">Catalyzes the transfer of acetyl from acetyl-CoA to desacetylmycothiol (Cys-GlcN-Ins) to form mycothiol.</text>
</comment>
<dbReference type="NCBIfam" id="TIGR03448">
    <property type="entry name" value="mycothiol_MshD"/>
    <property type="match status" value="1"/>
</dbReference>
<feature type="binding site" evidence="4">
    <location>
        <position position="322"/>
    </location>
    <ligand>
        <name>1D-myo-inositol 2-(L-cysteinylamino)-2-deoxy-alpha-D-glucopyranoside</name>
        <dbReference type="ChEBI" id="CHEBI:58887"/>
    </ligand>
</feature>
<feature type="binding site" evidence="4">
    <location>
        <begin position="156"/>
        <end position="158"/>
    </location>
    <ligand>
        <name>acetyl-CoA</name>
        <dbReference type="ChEBI" id="CHEBI:57288"/>
        <label>1</label>
    </ligand>
</feature>
<name>A0ABP7EGZ0_9ACTN</name>
<feature type="region of interest" description="Disordered" evidence="5">
    <location>
        <begin position="287"/>
        <end position="307"/>
    </location>
</feature>
<gene>
    <name evidence="4 7" type="primary">mshD</name>
    <name evidence="7" type="ORF">GCM10022204_42230</name>
</gene>
<feature type="binding site" evidence="4">
    <location>
        <begin position="326"/>
        <end position="328"/>
    </location>
    <ligand>
        <name>acetyl-CoA</name>
        <dbReference type="ChEBI" id="CHEBI:57288"/>
        <label>2</label>
    </ligand>
</feature>
<dbReference type="CDD" id="cd04301">
    <property type="entry name" value="NAT_SF"/>
    <property type="match status" value="2"/>
</dbReference>
<accession>A0ABP7EGZ0</accession>
<evidence type="ECO:0000259" key="6">
    <source>
        <dbReference type="PROSITE" id="PS51186"/>
    </source>
</evidence>
<dbReference type="Proteomes" id="UP001500051">
    <property type="component" value="Unassembled WGS sequence"/>
</dbReference>
<comment type="caution">
    <text evidence="4">Lacks conserved residue(s) required for the propagation of feature annotation.</text>
</comment>
<reference evidence="8" key="1">
    <citation type="journal article" date="2019" name="Int. J. Syst. Evol. Microbiol.">
        <title>The Global Catalogue of Microorganisms (GCM) 10K type strain sequencing project: providing services to taxonomists for standard genome sequencing and annotation.</title>
        <authorList>
            <consortium name="The Broad Institute Genomics Platform"/>
            <consortium name="The Broad Institute Genome Sequencing Center for Infectious Disease"/>
            <person name="Wu L."/>
            <person name="Ma J."/>
        </authorList>
    </citation>
    <scope>NUCLEOTIDE SEQUENCE [LARGE SCALE GENOMIC DNA]</scope>
    <source>
        <strain evidence="8">JCM 16548</strain>
    </source>
</reference>
<keyword evidence="2 4" id="KW-0677">Repeat</keyword>
<dbReference type="HAMAP" id="MF_01698">
    <property type="entry name" value="MshD"/>
    <property type="match status" value="1"/>
</dbReference>
<dbReference type="SUPFAM" id="SSF55729">
    <property type="entry name" value="Acyl-CoA N-acyltransferases (Nat)"/>
    <property type="match status" value="1"/>
</dbReference>
<dbReference type="Pfam" id="PF00583">
    <property type="entry name" value="Acetyltransf_1"/>
    <property type="match status" value="1"/>
</dbReference>
<evidence type="ECO:0000313" key="7">
    <source>
        <dbReference type="EMBL" id="GAA3717855.1"/>
    </source>
</evidence>
<organism evidence="7 8">
    <name type="scientific">Microlunatus aurantiacus</name>
    <dbReference type="NCBI Taxonomy" id="446786"/>
    <lineage>
        <taxon>Bacteria</taxon>
        <taxon>Bacillati</taxon>
        <taxon>Actinomycetota</taxon>
        <taxon>Actinomycetes</taxon>
        <taxon>Propionibacteriales</taxon>
        <taxon>Propionibacteriaceae</taxon>
        <taxon>Microlunatus</taxon>
    </lineage>
</organism>
<proteinExistence type="inferred from homology"/>
<evidence type="ECO:0000256" key="1">
    <source>
        <dbReference type="ARBA" id="ARBA00022679"/>
    </source>
</evidence>
<dbReference type="EMBL" id="BAAAYX010000026">
    <property type="protein sequence ID" value="GAA3717855.1"/>
    <property type="molecule type" value="Genomic_DNA"/>
</dbReference>
<dbReference type="InterPro" id="IPR016181">
    <property type="entry name" value="Acyl_CoA_acyltransferase"/>
</dbReference>
<protein>
    <recommendedName>
        <fullName evidence="4">Mycothiol acetyltransferase</fullName>
        <shortName evidence="4">MSH acetyltransferase</shortName>
        <ecNumber evidence="4">2.3.1.189</ecNumber>
    </recommendedName>
    <alternativeName>
        <fullName evidence="4">Mycothiol synthase</fullName>
    </alternativeName>
</protein>
<feature type="compositionally biased region" description="Basic and acidic residues" evidence="5">
    <location>
        <begin position="35"/>
        <end position="48"/>
    </location>
</feature>
<comment type="similarity">
    <text evidence="4">Belongs to the acetyltransferase family. MshD subfamily.</text>
</comment>
<dbReference type="PROSITE" id="PS51186">
    <property type="entry name" value="GNAT"/>
    <property type="match status" value="2"/>
</dbReference>
<dbReference type="Gene3D" id="3.40.630.30">
    <property type="match status" value="1"/>
</dbReference>
<evidence type="ECO:0000256" key="3">
    <source>
        <dbReference type="ARBA" id="ARBA00023315"/>
    </source>
</evidence>
<feature type="domain" description="N-acetyltransferase" evidence="6">
    <location>
        <begin position="229"/>
        <end position="395"/>
    </location>
</feature>
<dbReference type="InterPro" id="IPR017813">
    <property type="entry name" value="Mycothiol_AcTrfase"/>
</dbReference>
<keyword evidence="1 4" id="KW-0808">Transferase</keyword>
<dbReference type="InterPro" id="IPR000182">
    <property type="entry name" value="GNAT_dom"/>
</dbReference>
<evidence type="ECO:0000256" key="5">
    <source>
        <dbReference type="SAM" id="MobiDB-lite"/>
    </source>
</evidence>
<feature type="binding site" evidence="4">
    <location>
        <position position="360"/>
    </location>
    <ligand>
        <name>1D-myo-inositol 2-(L-cysteinylamino)-2-deoxy-alpha-D-glucopyranoside</name>
        <dbReference type="ChEBI" id="CHEBI:58887"/>
    </ligand>
</feature>
<keyword evidence="8" id="KW-1185">Reference proteome</keyword>
<feature type="binding site" evidence="4">
    <location>
        <position position="256"/>
    </location>
    <ligand>
        <name>1D-myo-inositol 2-(L-cysteinylamino)-2-deoxy-alpha-D-glucopyranoside</name>
        <dbReference type="ChEBI" id="CHEBI:58887"/>
    </ligand>
</feature>
<comment type="subunit">
    <text evidence="4">Monomer.</text>
</comment>
<feature type="binding site" evidence="4">
    <location>
        <position position="105"/>
    </location>
    <ligand>
        <name>1D-myo-inositol 2-(L-cysteinylamino)-2-deoxy-alpha-D-glucopyranoside</name>
        <dbReference type="ChEBI" id="CHEBI:58887"/>
    </ligand>
</feature>
<feature type="region of interest" description="Disordered" evidence="5">
    <location>
        <begin position="35"/>
        <end position="62"/>
    </location>
</feature>
<evidence type="ECO:0000256" key="4">
    <source>
        <dbReference type="HAMAP-Rule" id="MF_01698"/>
    </source>
</evidence>
<dbReference type="PANTHER" id="PTHR43072">
    <property type="entry name" value="N-ACETYLTRANSFERASE"/>
    <property type="match status" value="1"/>
</dbReference>
<comment type="catalytic activity">
    <reaction evidence="4">
        <text>1D-myo-inositol 2-(L-cysteinylamino)-2-deoxy-alpha-D-glucopyranoside + acetyl-CoA = mycothiol + CoA + H(+)</text>
        <dbReference type="Rhea" id="RHEA:26172"/>
        <dbReference type="ChEBI" id="CHEBI:15378"/>
        <dbReference type="ChEBI" id="CHEBI:16768"/>
        <dbReference type="ChEBI" id="CHEBI:57287"/>
        <dbReference type="ChEBI" id="CHEBI:57288"/>
        <dbReference type="ChEBI" id="CHEBI:58887"/>
        <dbReference type="EC" id="2.3.1.189"/>
    </reaction>
</comment>
<sequence length="395" mass="41774">MGAGHQSRLLVRPVRGKVLGGVLLVSHGCEHKVLRPVDRAEPSPDRPRRTSRSGTSDREHYIGRMAAPLPATLTVTADPSPTQQQQVLTLVARAAERDGHPAVNEAGLLALRRPPERSAVAAAALPRHVLAHDLQSGELIGYAQAIAEEAGPVAAVVVDPDHRRRGVGGDLLRRLASETPGPLRVWATGDTAAARALADSVGLRPVRTLQVLGRSLSGDLPPVQPPAGTSIRTFRPGQDEDGWLSVNARAFAHHPEQGSLTRADLEQRMGEPWFDPDGFFLAVRDASSDTEPAPVPGSESTPSTPIVGFHWTKHEAGATTGEVYVIGVDPAAGVRGLGTPLLGAGLRHLREVGASEVDLYVEADNERALALYHRYGFTLVSADVMYAAPAPAGPG</sequence>
<dbReference type="Pfam" id="PF13508">
    <property type="entry name" value="Acetyltransf_7"/>
    <property type="match status" value="1"/>
</dbReference>
<feature type="domain" description="N-acetyltransferase" evidence="6">
    <location>
        <begin position="90"/>
        <end position="236"/>
    </location>
</feature>
<evidence type="ECO:0000313" key="8">
    <source>
        <dbReference type="Proteomes" id="UP001500051"/>
    </source>
</evidence>
<comment type="caution">
    <text evidence="7">The sequence shown here is derived from an EMBL/GenBank/DDBJ whole genome shotgun (WGS) entry which is preliminary data.</text>
</comment>